<dbReference type="PANTHER" id="PTHR11142">
    <property type="entry name" value="PSEUDOURIDYLATE SYNTHASE"/>
    <property type="match status" value="1"/>
</dbReference>
<evidence type="ECO:0000259" key="5">
    <source>
        <dbReference type="Pfam" id="PF01416"/>
    </source>
</evidence>
<keyword evidence="2 4" id="KW-0819">tRNA processing</keyword>
<dbReference type="Gene3D" id="3.30.70.660">
    <property type="entry name" value="Pseudouridine synthase I, catalytic domain, C-terminal subdomain"/>
    <property type="match status" value="1"/>
</dbReference>
<dbReference type="GO" id="GO:0031119">
    <property type="term" value="P:tRNA pseudouridine synthesis"/>
    <property type="evidence" value="ECO:0007669"/>
    <property type="project" value="TreeGrafter"/>
</dbReference>
<dbReference type="EC" id="5.4.99.12" evidence="4"/>
<keyword evidence="3 4" id="KW-0413">Isomerase</keyword>
<proteinExistence type="inferred from homology"/>
<evidence type="ECO:0000256" key="1">
    <source>
        <dbReference type="ARBA" id="ARBA00009375"/>
    </source>
</evidence>
<accession>A0A1E7F973</accession>
<dbReference type="InterPro" id="IPR001406">
    <property type="entry name" value="PsdUridine_synth_TruA"/>
</dbReference>
<organism evidence="6 7">
    <name type="scientific">Fragilariopsis cylindrus CCMP1102</name>
    <dbReference type="NCBI Taxonomy" id="635003"/>
    <lineage>
        <taxon>Eukaryota</taxon>
        <taxon>Sar</taxon>
        <taxon>Stramenopiles</taxon>
        <taxon>Ochrophyta</taxon>
        <taxon>Bacillariophyta</taxon>
        <taxon>Bacillariophyceae</taxon>
        <taxon>Bacillariophycidae</taxon>
        <taxon>Bacillariales</taxon>
        <taxon>Bacillariaceae</taxon>
        <taxon>Fragilariopsis</taxon>
    </lineage>
</organism>
<comment type="catalytic activity">
    <reaction evidence="4">
        <text>uridine(38/39/40) in tRNA = pseudouridine(38/39/40) in tRNA</text>
        <dbReference type="Rhea" id="RHEA:22376"/>
        <dbReference type="Rhea" id="RHEA-COMP:10085"/>
        <dbReference type="Rhea" id="RHEA-COMP:10087"/>
        <dbReference type="ChEBI" id="CHEBI:65314"/>
        <dbReference type="ChEBI" id="CHEBI:65315"/>
        <dbReference type="EC" id="5.4.99.12"/>
    </reaction>
</comment>
<dbReference type="SUPFAM" id="SSF55120">
    <property type="entry name" value="Pseudouridine synthase"/>
    <property type="match status" value="1"/>
</dbReference>
<dbReference type="InterPro" id="IPR020095">
    <property type="entry name" value="PsdUridine_synth_TruA_C"/>
</dbReference>
<evidence type="ECO:0000256" key="3">
    <source>
        <dbReference type="ARBA" id="ARBA00023235"/>
    </source>
</evidence>
<dbReference type="InParanoid" id="A0A1E7F973"/>
<evidence type="ECO:0000313" key="6">
    <source>
        <dbReference type="EMBL" id="OEU14731.1"/>
    </source>
</evidence>
<dbReference type="EMBL" id="KV784360">
    <property type="protein sequence ID" value="OEU14731.1"/>
    <property type="molecule type" value="Genomic_DNA"/>
</dbReference>
<dbReference type="AlphaFoldDB" id="A0A1E7F973"/>
<dbReference type="Gene3D" id="3.30.70.580">
    <property type="entry name" value="Pseudouridine synthase I, catalytic domain, N-terminal subdomain"/>
    <property type="match status" value="1"/>
</dbReference>
<evidence type="ECO:0000313" key="7">
    <source>
        <dbReference type="Proteomes" id="UP000095751"/>
    </source>
</evidence>
<dbReference type="InterPro" id="IPR020103">
    <property type="entry name" value="PsdUridine_synth_cat_dom_sf"/>
</dbReference>
<dbReference type="KEGG" id="fcy:FRACYDRAFT_187773"/>
<reference evidence="6 7" key="1">
    <citation type="submission" date="2016-09" db="EMBL/GenBank/DDBJ databases">
        <title>Extensive genetic diversity and differential bi-allelic expression allows diatom success in the polar Southern Ocean.</title>
        <authorList>
            <consortium name="DOE Joint Genome Institute"/>
            <person name="Mock T."/>
            <person name="Otillar R.P."/>
            <person name="Strauss J."/>
            <person name="Dupont C."/>
            <person name="Frickenhaus S."/>
            <person name="Maumus F."/>
            <person name="Mcmullan M."/>
            <person name="Sanges R."/>
            <person name="Schmutz J."/>
            <person name="Toseland A."/>
            <person name="Valas R."/>
            <person name="Veluchamy A."/>
            <person name="Ward B.J."/>
            <person name="Allen A."/>
            <person name="Barry K."/>
            <person name="Falciatore A."/>
            <person name="Ferrante M."/>
            <person name="Fortunato A.E."/>
            <person name="Gloeckner G."/>
            <person name="Gruber A."/>
            <person name="Hipkin R."/>
            <person name="Janech M."/>
            <person name="Kroth P."/>
            <person name="Leese F."/>
            <person name="Lindquist E."/>
            <person name="Lyon B.R."/>
            <person name="Martin J."/>
            <person name="Mayer C."/>
            <person name="Parker M."/>
            <person name="Quesneville H."/>
            <person name="Raymond J."/>
            <person name="Uhlig C."/>
            <person name="Valentin K.U."/>
            <person name="Worden A.Z."/>
            <person name="Armbrust E.V."/>
            <person name="Bowler C."/>
            <person name="Green B."/>
            <person name="Moulton V."/>
            <person name="Van Oosterhout C."/>
            <person name="Grigoriev I."/>
        </authorList>
    </citation>
    <scope>NUCLEOTIDE SEQUENCE [LARGE SCALE GENOMIC DNA]</scope>
    <source>
        <strain evidence="6 7">CCMP1102</strain>
    </source>
</reference>
<dbReference type="PANTHER" id="PTHR11142:SF0">
    <property type="entry name" value="TRNA PSEUDOURIDINE SYNTHASE-LIKE 1"/>
    <property type="match status" value="1"/>
</dbReference>
<dbReference type="InterPro" id="IPR020094">
    <property type="entry name" value="TruA/RsuA/RluB/E/F_N"/>
</dbReference>
<evidence type="ECO:0000256" key="2">
    <source>
        <dbReference type="ARBA" id="ARBA00022694"/>
    </source>
</evidence>
<dbReference type="GO" id="GO:0160147">
    <property type="term" value="F:tRNA pseudouridine(38-40) synthase activity"/>
    <property type="evidence" value="ECO:0007669"/>
    <property type="project" value="UniProtKB-EC"/>
</dbReference>
<dbReference type="Proteomes" id="UP000095751">
    <property type="component" value="Unassembled WGS sequence"/>
</dbReference>
<protein>
    <recommendedName>
        <fullName evidence="4">tRNA pseudouridine synthase</fullName>
        <ecNumber evidence="4">5.4.99.12</ecNumber>
    </recommendedName>
</protein>
<dbReference type="HAMAP" id="MF_00171">
    <property type="entry name" value="TruA"/>
    <property type="match status" value="1"/>
</dbReference>
<dbReference type="OrthoDB" id="271910at2759"/>
<feature type="domain" description="Pseudouridine synthase I TruA alpha/beta" evidence="5">
    <location>
        <begin position="215"/>
        <end position="327"/>
    </location>
</feature>
<dbReference type="GO" id="GO:0003723">
    <property type="term" value="F:RNA binding"/>
    <property type="evidence" value="ECO:0007669"/>
    <property type="project" value="InterPro"/>
</dbReference>
<sequence length="327" mass="37380">MKELKRYKLIVSYDGTNYKGFQRQSSFSSSVLGKRPRSNKINFRKVVPPTVQEVLEDAIEFYTDLDRQTHKVRFAGRTDSGVHARGQVLAVFLPHITTNSNCGSDGVEEEEKNWQIRRAINSRLPNDISIDLVSTCHESFDPRLDAIRKQYSYLLRYREKVVISSSSGIGKSNEEDNILPICAKGGPHLLRNALDSNFLWICPWALDSSKIKRCCELLTGTHDFSAFVHKKARETRDNRMTVNRFVFEQKKLEDSAAPVWEVRFLVEAKGFGRSQVRNMIGFLVDCCRGTIKDQESSPDWIWKDPNQLSKQINSAPACGLCLEHVIY</sequence>
<gene>
    <name evidence="6" type="ORF">FRACYDRAFT_187773</name>
</gene>
<keyword evidence="7" id="KW-1185">Reference proteome</keyword>
<dbReference type="Pfam" id="PF01416">
    <property type="entry name" value="PseudoU_synth_1"/>
    <property type="match status" value="1"/>
</dbReference>
<comment type="similarity">
    <text evidence="1 4">Belongs to the tRNA pseudouridine synthase TruA family.</text>
</comment>
<name>A0A1E7F973_9STRA</name>
<evidence type="ECO:0000256" key="4">
    <source>
        <dbReference type="RuleBase" id="RU003792"/>
    </source>
</evidence>
<dbReference type="InterPro" id="IPR020097">
    <property type="entry name" value="PsdUridine_synth_TruA_a/b_dom"/>
</dbReference>